<dbReference type="OrthoDB" id="5846678at2759"/>
<dbReference type="Proteomes" id="UP000271098">
    <property type="component" value="Unassembled WGS sequence"/>
</dbReference>
<evidence type="ECO:0000313" key="4">
    <source>
        <dbReference type="WBParaSite" id="GPUH_0000112601-mRNA-1"/>
    </source>
</evidence>
<evidence type="ECO:0000313" key="2">
    <source>
        <dbReference type="EMBL" id="VDK29423.1"/>
    </source>
</evidence>
<feature type="region of interest" description="Disordered" evidence="1">
    <location>
        <begin position="148"/>
        <end position="195"/>
    </location>
</feature>
<protein>
    <submittedName>
        <fullName evidence="4">INCENP_ARK-bind domain-containing protein</fullName>
    </submittedName>
</protein>
<feature type="region of interest" description="Disordered" evidence="1">
    <location>
        <begin position="76"/>
        <end position="97"/>
    </location>
</feature>
<name>A0A183CXD5_9BILA</name>
<reference evidence="4" key="1">
    <citation type="submission" date="2016-06" db="UniProtKB">
        <authorList>
            <consortium name="WormBaseParasite"/>
        </authorList>
    </citation>
    <scope>IDENTIFICATION</scope>
</reference>
<dbReference type="EMBL" id="UYRT01001267">
    <property type="protein sequence ID" value="VDK29423.1"/>
    <property type="molecule type" value="Genomic_DNA"/>
</dbReference>
<gene>
    <name evidence="2" type="ORF">GPUH_LOCUS1126</name>
</gene>
<keyword evidence="3" id="KW-1185">Reference proteome</keyword>
<dbReference type="WBParaSite" id="GPUH_0000112601-mRNA-1">
    <property type="protein sequence ID" value="GPUH_0000112601-mRNA-1"/>
    <property type="gene ID" value="GPUH_0000112601"/>
</dbReference>
<evidence type="ECO:0000313" key="3">
    <source>
        <dbReference type="Proteomes" id="UP000271098"/>
    </source>
</evidence>
<proteinExistence type="predicted"/>
<organism evidence="4">
    <name type="scientific">Gongylonema pulchrum</name>
    <dbReference type="NCBI Taxonomy" id="637853"/>
    <lineage>
        <taxon>Eukaryota</taxon>
        <taxon>Metazoa</taxon>
        <taxon>Ecdysozoa</taxon>
        <taxon>Nematoda</taxon>
        <taxon>Chromadorea</taxon>
        <taxon>Rhabditida</taxon>
        <taxon>Spirurina</taxon>
        <taxon>Spiruromorpha</taxon>
        <taxon>Spiruroidea</taxon>
        <taxon>Gongylonematidae</taxon>
        <taxon>Gongylonema</taxon>
    </lineage>
</organism>
<sequence>MDSPSSRQRRKAFAKLHLFKFGKATAGKPQEEPLERDKHGLRTSEISGESVCGQESNALKDFTNELKSTVSETVVKSFSNRGSRKKRRNLDSRTFGSRQPFRNISSCGSSFRRNSVKALKNAYHPPGGLEMILASVDESFNLHSNLIRTNDSCSRDSDNSKNPEPGIESGGNKIDSVNFGDNARLRTDIPKTDGNFSTEKVAENVRGPSDKTNKTLVQPKPSFSGKIDLKEDEIVQWLGGLPIINPEKMLSYFCGKMDPKMSKLRNRQEPYTIFSLAKPDERVEDWTSVKELQKELYGT</sequence>
<feature type="compositionally biased region" description="Basic and acidic residues" evidence="1">
    <location>
        <begin position="29"/>
        <end position="42"/>
    </location>
</feature>
<reference evidence="2 3" key="2">
    <citation type="submission" date="2018-11" db="EMBL/GenBank/DDBJ databases">
        <authorList>
            <consortium name="Pathogen Informatics"/>
        </authorList>
    </citation>
    <scope>NUCLEOTIDE SEQUENCE [LARGE SCALE GENOMIC DNA]</scope>
</reference>
<evidence type="ECO:0000256" key="1">
    <source>
        <dbReference type="SAM" id="MobiDB-lite"/>
    </source>
</evidence>
<feature type="region of interest" description="Disordered" evidence="1">
    <location>
        <begin position="24"/>
        <end position="50"/>
    </location>
</feature>
<dbReference type="AlphaFoldDB" id="A0A183CXD5"/>
<accession>A0A183CXD5</accession>